<dbReference type="SUPFAM" id="SSF47413">
    <property type="entry name" value="lambda repressor-like DNA-binding domains"/>
    <property type="match status" value="1"/>
</dbReference>
<protein>
    <submittedName>
        <fullName evidence="2">Helix-turn-helix transcriptional regulator</fullName>
    </submittedName>
</protein>
<dbReference type="Pfam" id="PF01381">
    <property type="entry name" value="HTH_3"/>
    <property type="match status" value="1"/>
</dbReference>
<dbReference type="InterPro" id="IPR010982">
    <property type="entry name" value="Lambda_DNA-bd_dom_sf"/>
</dbReference>
<proteinExistence type="predicted"/>
<dbReference type="GO" id="GO:0003677">
    <property type="term" value="F:DNA binding"/>
    <property type="evidence" value="ECO:0007669"/>
    <property type="project" value="InterPro"/>
</dbReference>
<evidence type="ECO:0000259" key="1">
    <source>
        <dbReference type="PROSITE" id="PS50943"/>
    </source>
</evidence>
<dbReference type="AlphaFoldDB" id="A0A929RMM0"/>
<gene>
    <name evidence="2" type="ORF">HXK09_00450</name>
</gene>
<dbReference type="EMBL" id="JABZGF010000003">
    <property type="protein sequence ID" value="MBF0965643.1"/>
    <property type="molecule type" value="Genomic_DNA"/>
</dbReference>
<sequence>MAHDMGKIIKQRRELLGLTQEDLAKRLGYKGKSSINKIELGIADIPRAKLPAFASALGLTPQELTGWTDEHAQASFSYCLEQQMRVLGYELIYDEDGNVILIGPEGEKQITAKAVKELETRMALFLKVALAELGGQS</sequence>
<comment type="caution">
    <text evidence="2">The sequence shown here is derived from an EMBL/GenBank/DDBJ whole genome shotgun (WGS) entry which is preliminary data.</text>
</comment>
<accession>A0A929RMM0</accession>
<organism evidence="2 3">
    <name type="scientific">Actinomyces bouchesdurhonensis</name>
    <dbReference type="NCBI Taxonomy" id="1852361"/>
    <lineage>
        <taxon>Bacteria</taxon>
        <taxon>Bacillati</taxon>
        <taxon>Actinomycetota</taxon>
        <taxon>Actinomycetes</taxon>
        <taxon>Actinomycetales</taxon>
        <taxon>Actinomycetaceae</taxon>
        <taxon>Actinomyces</taxon>
    </lineage>
</organism>
<dbReference type="SMART" id="SM00530">
    <property type="entry name" value="HTH_XRE"/>
    <property type="match status" value="1"/>
</dbReference>
<evidence type="ECO:0000313" key="3">
    <source>
        <dbReference type="Proteomes" id="UP000759246"/>
    </source>
</evidence>
<dbReference type="CDD" id="cd00093">
    <property type="entry name" value="HTH_XRE"/>
    <property type="match status" value="1"/>
</dbReference>
<dbReference type="InterPro" id="IPR001387">
    <property type="entry name" value="Cro/C1-type_HTH"/>
</dbReference>
<evidence type="ECO:0000313" key="2">
    <source>
        <dbReference type="EMBL" id="MBF0965643.1"/>
    </source>
</evidence>
<dbReference type="Gene3D" id="1.10.260.40">
    <property type="entry name" value="lambda repressor-like DNA-binding domains"/>
    <property type="match status" value="1"/>
</dbReference>
<dbReference type="Proteomes" id="UP000759246">
    <property type="component" value="Unassembled WGS sequence"/>
</dbReference>
<name>A0A929RMM0_9ACTO</name>
<feature type="domain" description="HTH cro/C1-type" evidence="1">
    <location>
        <begin position="9"/>
        <end position="64"/>
    </location>
</feature>
<dbReference type="PROSITE" id="PS50943">
    <property type="entry name" value="HTH_CROC1"/>
    <property type="match status" value="1"/>
</dbReference>
<reference evidence="2" key="1">
    <citation type="submission" date="2020-04" db="EMBL/GenBank/DDBJ databases">
        <title>Deep metagenomics examines the oral microbiome during advanced dental caries in children, revealing novel taxa and co-occurrences with host molecules.</title>
        <authorList>
            <person name="Baker J.L."/>
            <person name="Morton J.T."/>
            <person name="Dinis M."/>
            <person name="Alvarez R."/>
            <person name="Tran N.C."/>
            <person name="Knight R."/>
            <person name="Edlund A."/>
        </authorList>
    </citation>
    <scope>NUCLEOTIDE SEQUENCE</scope>
    <source>
        <strain evidence="2">JCVI_30_bin.13</strain>
    </source>
</reference>